<dbReference type="OrthoDB" id="9808870at2"/>
<feature type="transmembrane region" description="Helical" evidence="1">
    <location>
        <begin position="263"/>
        <end position="285"/>
    </location>
</feature>
<keyword evidence="1" id="KW-0812">Transmembrane</keyword>
<dbReference type="Pfam" id="PF13795">
    <property type="entry name" value="HupE_UreJ_2"/>
    <property type="match status" value="1"/>
</dbReference>
<feature type="signal peptide" evidence="2">
    <location>
        <begin position="1"/>
        <end position="31"/>
    </location>
</feature>
<evidence type="ECO:0000256" key="2">
    <source>
        <dbReference type="SAM" id="SignalP"/>
    </source>
</evidence>
<sequence length="328" mass="35279">MSAAWHRLWGGLCVVALALVMQLLAAPQAWAHEMSMAELQVQEVAPGRFVWQWTAGMRSGGDELVLQWPDGCTANDGQLDCPAGRMEGRLGIQGAGDRFSAVLVKLHWLDGGLRVYTLTKAQTSVQLYGSADDKRGLGEIARAYTLLGVEHILSGVDHLLFVLTLLMLVGFRRRLVWTITAFTAAHSLTLASSALGLLTLRPPPVEATIALSIVLVAGEALHRRDTLSRRWPALVAFLFGLVHGLGFAGALQEIGLPAQHVPIALLSFNLGVEAGQLLTVALAWAAVSLLQRLPQQPVRLAQARTVLLYAIGSVAAFWSIERVAAILA</sequence>
<dbReference type="RefSeq" id="WP_137736032.1">
    <property type="nucleotide sequence ID" value="NZ_BJCL01000034.1"/>
</dbReference>
<comment type="caution">
    <text evidence="3">The sequence shown here is derived from an EMBL/GenBank/DDBJ whole genome shotgun (WGS) entry which is preliminary data.</text>
</comment>
<name>A0A480B162_9BURK</name>
<evidence type="ECO:0000256" key="1">
    <source>
        <dbReference type="SAM" id="Phobius"/>
    </source>
</evidence>
<feature type="transmembrane region" description="Helical" evidence="1">
    <location>
        <begin position="306"/>
        <end position="327"/>
    </location>
</feature>
<keyword evidence="1" id="KW-0472">Membrane</keyword>
<organism evidence="3 4">
    <name type="scientific">Pseudaquabacterium pictum</name>
    <dbReference type="NCBI Taxonomy" id="2315236"/>
    <lineage>
        <taxon>Bacteria</taxon>
        <taxon>Pseudomonadati</taxon>
        <taxon>Pseudomonadota</taxon>
        <taxon>Betaproteobacteria</taxon>
        <taxon>Burkholderiales</taxon>
        <taxon>Sphaerotilaceae</taxon>
        <taxon>Pseudaquabacterium</taxon>
    </lineage>
</organism>
<dbReference type="EMBL" id="BJCL01000034">
    <property type="protein sequence ID" value="GCL66332.1"/>
    <property type="molecule type" value="Genomic_DNA"/>
</dbReference>
<keyword evidence="2" id="KW-0732">Signal</keyword>
<reference evidence="4" key="1">
    <citation type="submission" date="2019-03" db="EMBL/GenBank/DDBJ databases">
        <title>Aquabacterium pictum sp.nov., the first bacteriochlorophyll a-containing freshwater bacterium in the genus Aquabacterium of the class Betaproteobacteria.</title>
        <authorList>
            <person name="Hirose S."/>
            <person name="Tank M."/>
            <person name="Hara E."/>
            <person name="Tamaki H."/>
            <person name="Takaichi S."/>
            <person name="Haruta S."/>
            <person name="Hanada S."/>
        </authorList>
    </citation>
    <scope>NUCLEOTIDE SEQUENCE [LARGE SCALE GENOMIC DNA]</scope>
    <source>
        <strain evidence="4">W35</strain>
    </source>
</reference>
<dbReference type="AlphaFoldDB" id="A0A480B162"/>
<feature type="transmembrane region" description="Helical" evidence="1">
    <location>
        <begin position="152"/>
        <end position="169"/>
    </location>
</feature>
<keyword evidence="1" id="KW-1133">Transmembrane helix</keyword>
<protein>
    <submittedName>
        <fullName evidence="3">Membrane protein</fullName>
    </submittedName>
</protein>
<feature type="transmembrane region" description="Helical" evidence="1">
    <location>
        <begin position="233"/>
        <end position="251"/>
    </location>
</feature>
<proteinExistence type="predicted"/>
<dbReference type="Proteomes" id="UP000301751">
    <property type="component" value="Unassembled WGS sequence"/>
</dbReference>
<evidence type="ECO:0000313" key="4">
    <source>
        <dbReference type="Proteomes" id="UP000301751"/>
    </source>
</evidence>
<gene>
    <name evidence="3" type="ORF">AQPW35_54130</name>
</gene>
<keyword evidence="4" id="KW-1185">Reference proteome</keyword>
<dbReference type="InterPro" id="IPR032809">
    <property type="entry name" value="Put_HupE_UreJ"/>
</dbReference>
<evidence type="ECO:0000313" key="3">
    <source>
        <dbReference type="EMBL" id="GCL66332.1"/>
    </source>
</evidence>
<accession>A0A480B162</accession>
<feature type="chain" id="PRO_5019805845" evidence="2">
    <location>
        <begin position="32"/>
        <end position="328"/>
    </location>
</feature>